<dbReference type="OrthoDB" id="5592268at2759"/>
<evidence type="ECO:0000313" key="1">
    <source>
        <dbReference type="EMBL" id="RCH79971.1"/>
    </source>
</evidence>
<dbReference type="AlphaFoldDB" id="A0A367IR58"/>
<dbReference type="EMBL" id="PJQM01006257">
    <property type="protein sequence ID" value="RCH79971.1"/>
    <property type="molecule type" value="Genomic_DNA"/>
</dbReference>
<name>A0A367IR58_RHIST</name>
<accession>A0A367IR58</accession>
<dbReference type="Proteomes" id="UP000253551">
    <property type="component" value="Unassembled WGS sequence"/>
</dbReference>
<proteinExistence type="predicted"/>
<protein>
    <submittedName>
        <fullName evidence="1">Uncharacterized protein</fullName>
    </submittedName>
</protein>
<organism evidence="1 2">
    <name type="scientific">Rhizopus stolonifer</name>
    <name type="common">Rhizopus nigricans</name>
    <dbReference type="NCBI Taxonomy" id="4846"/>
    <lineage>
        <taxon>Eukaryota</taxon>
        <taxon>Fungi</taxon>
        <taxon>Fungi incertae sedis</taxon>
        <taxon>Mucoromycota</taxon>
        <taxon>Mucoromycotina</taxon>
        <taxon>Mucoromycetes</taxon>
        <taxon>Mucorales</taxon>
        <taxon>Mucorineae</taxon>
        <taxon>Rhizopodaceae</taxon>
        <taxon>Rhizopus</taxon>
    </lineage>
</organism>
<sequence>MLTPGLWQKPILDFIEGEYENDVADRVCFVQEELVKIREIAREASDDAKLKRAIRYNKMVHQAKREYHLGEQVLLKENVLENKFADKWSGPYVVQQILRNGTYILEGPRKRSIKAAVNGDSLKPFVESRFMIPDVATVKAKEYFRTWTNAKRNISSTPARRV</sequence>
<dbReference type="STRING" id="4846.A0A367IR58"/>
<keyword evidence="2" id="KW-1185">Reference proteome</keyword>
<reference evidence="1 2" key="1">
    <citation type="journal article" date="2018" name="G3 (Bethesda)">
        <title>Phylogenetic and Phylogenomic Definition of Rhizopus Species.</title>
        <authorList>
            <person name="Gryganskyi A.P."/>
            <person name="Golan J."/>
            <person name="Dolatabadi S."/>
            <person name="Mondo S."/>
            <person name="Robb S."/>
            <person name="Idnurm A."/>
            <person name="Muszewska A."/>
            <person name="Steczkiewicz K."/>
            <person name="Masonjones S."/>
            <person name="Liao H.L."/>
            <person name="Gajdeczka M.T."/>
            <person name="Anike F."/>
            <person name="Vuek A."/>
            <person name="Anishchenko I.M."/>
            <person name="Voigt K."/>
            <person name="de Hoog G.S."/>
            <person name="Smith M.E."/>
            <person name="Heitman J."/>
            <person name="Vilgalys R."/>
            <person name="Stajich J.E."/>
        </authorList>
    </citation>
    <scope>NUCLEOTIDE SEQUENCE [LARGE SCALE GENOMIC DNA]</scope>
    <source>
        <strain evidence="1 2">LSU 92-RS-03</strain>
    </source>
</reference>
<comment type="caution">
    <text evidence="1">The sequence shown here is derived from an EMBL/GenBank/DDBJ whole genome shotgun (WGS) entry which is preliminary data.</text>
</comment>
<evidence type="ECO:0000313" key="2">
    <source>
        <dbReference type="Proteomes" id="UP000253551"/>
    </source>
</evidence>
<gene>
    <name evidence="1" type="ORF">CU098_006827</name>
</gene>